<evidence type="ECO:0000313" key="2">
    <source>
        <dbReference type="Proteomes" id="UP000630887"/>
    </source>
</evidence>
<comment type="caution">
    <text evidence="1">The sequence shown here is derived from an EMBL/GenBank/DDBJ whole genome shotgun (WGS) entry which is preliminary data.</text>
</comment>
<reference evidence="1 2" key="1">
    <citation type="submission" date="2021-01" db="EMBL/GenBank/DDBJ databases">
        <title>Whole genome shotgun sequence of Catellatospora coxensis NBRC 107359.</title>
        <authorList>
            <person name="Komaki H."/>
            <person name="Tamura T."/>
        </authorList>
    </citation>
    <scope>NUCLEOTIDE SEQUENCE [LARGE SCALE GENOMIC DNA]</scope>
    <source>
        <strain evidence="1 2">NBRC 107359</strain>
    </source>
</reference>
<dbReference type="AlphaFoldDB" id="A0A8J3KQ36"/>
<dbReference type="Proteomes" id="UP000630887">
    <property type="component" value="Unassembled WGS sequence"/>
</dbReference>
<organism evidence="1 2">
    <name type="scientific">Catellatospora coxensis</name>
    <dbReference type="NCBI Taxonomy" id="310354"/>
    <lineage>
        <taxon>Bacteria</taxon>
        <taxon>Bacillati</taxon>
        <taxon>Actinomycetota</taxon>
        <taxon>Actinomycetes</taxon>
        <taxon>Micromonosporales</taxon>
        <taxon>Micromonosporaceae</taxon>
        <taxon>Catellatospora</taxon>
    </lineage>
</organism>
<evidence type="ECO:0000313" key="1">
    <source>
        <dbReference type="EMBL" id="GIG05120.1"/>
    </source>
</evidence>
<name>A0A8J3KQ36_9ACTN</name>
<keyword evidence="2" id="KW-1185">Reference proteome</keyword>
<accession>A0A8J3KQ36</accession>
<proteinExistence type="predicted"/>
<sequence>MFSIQPRGIALVASTMKRWSHRGRHRKVNNRARISLGSLSRYGLAPYNFIRR</sequence>
<gene>
    <name evidence="1" type="ORF">Cco03nite_18200</name>
</gene>
<dbReference type="EMBL" id="BONI01000011">
    <property type="protein sequence ID" value="GIG05120.1"/>
    <property type="molecule type" value="Genomic_DNA"/>
</dbReference>
<protein>
    <submittedName>
        <fullName evidence="1">Uncharacterized protein</fullName>
    </submittedName>
</protein>